<keyword evidence="2" id="KW-0732">Signal</keyword>
<reference evidence="3 4" key="1">
    <citation type="submission" date="2024-08" db="EMBL/GenBank/DDBJ databases">
        <authorList>
            <person name="Cucini C."/>
            <person name="Frati F."/>
        </authorList>
    </citation>
    <scope>NUCLEOTIDE SEQUENCE [LARGE SCALE GENOMIC DNA]</scope>
</reference>
<feature type="compositionally biased region" description="Basic and acidic residues" evidence="1">
    <location>
        <begin position="127"/>
        <end position="137"/>
    </location>
</feature>
<evidence type="ECO:0000256" key="1">
    <source>
        <dbReference type="SAM" id="MobiDB-lite"/>
    </source>
</evidence>
<name>A0ABP1R0K4_9HEXA</name>
<proteinExistence type="predicted"/>
<protein>
    <submittedName>
        <fullName evidence="3">Uncharacterized protein</fullName>
    </submittedName>
</protein>
<sequence>MYFKYLTRLLAFLTSSSLLCTVVNQNKAFGLVVKTKQHQLHYVIAETHEQLTFLKDRRIASPELVFWSGMGTTDEKIYILALEESIEKHKSTFEGQKLPFTLVYDTVEITYVEDNPDHPNKAPVATHLEHDEASEKNNDEEEEEDSEEIQAQLENGAAIDDEIEVELLIHQRKNKLREGAGTLEMIAETPKSVGLLQITKLIGVSKRDLPLYQGLLYRIQSIQTLRVGNTTTEQDGEWQEGGDGIIPVVGEYLGVSFNNERDGNNPFITAEENKNHWKNEEYEQNKTKSVLWMFVPTEYPNFYEIRNRNYPMSLLVWMFDLEELEFVLGLETRRNYLHRYQADGELRNRALFSVEMISETYNWELRHNRPKFYLTTYNQNHVYLYDSKKKRCSILVIRNSATDSYAPIKTDKVGRPLDMFYITRTNVTGKFSASVHSFAFDKTIVDVFASSTSKGFVKQLGEFDMINRGPITTTQYLYEEISHPNKITFRFRDSLSPFQTVTVESVLPSFGVAPIIHAGVIGEKTDTKEITKEFIKLYKIQDKISLSTGEYINASIIFQYAENFDNPFTCMLEVTEMADRLLWDRSGKPRFVKLSLPGELIQHSFKERASFHYERVIEKREVAYVIEIRGNMIGSYGLRGFVKKTKIPYSGAGEACENENE</sequence>
<feature type="region of interest" description="Disordered" evidence="1">
    <location>
        <begin position="114"/>
        <end position="149"/>
    </location>
</feature>
<keyword evidence="4" id="KW-1185">Reference proteome</keyword>
<organism evidence="3 4">
    <name type="scientific">Orchesella dallaii</name>
    <dbReference type="NCBI Taxonomy" id="48710"/>
    <lineage>
        <taxon>Eukaryota</taxon>
        <taxon>Metazoa</taxon>
        <taxon>Ecdysozoa</taxon>
        <taxon>Arthropoda</taxon>
        <taxon>Hexapoda</taxon>
        <taxon>Collembola</taxon>
        <taxon>Entomobryomorpha</taxon>
        <taxon>Entomobryoidea</taxon>
        <taxon>Orchesellidae</taxon>
        <taxon>Orchesellinae</taxon>
        <taxon>Orchesella</taxon>
    </lineage>
</organism>
<feature type="compositionally biased region" description="Acidic residues" evidence="1">
    <location>
        <begin position="138"/>
        <end position="148"/>
    </location>
</feature>
<accession>A0ABP1R0K4</accession>
<evidence type="ECO:0000313" key="4">
    <source>
        <dbReference type="Proteomes" id="UP001642540"/>
    </source>
</evidence>
<feature type="chain" id="PRO_5046691086" evidence="2">
    <location>
        <begin position="26"/>
        <end position="661"/>
    </location>
</feature>
<comment type="caution">
    <text evidence="3">The sequence shown here is derived from an EMBL/GenBank/DDBJ whole genome shotgun (WGS) entry which is preliminary data.</text>
</comment>
<dbReference type="EMBL" id="CAXLJM020000046">
    <property type="protein sequence ID" value="CAL8111596.1"/>
    <property type="molecule type" value="Genomic_DNA"/>
</dbReference>
<evidence type="ECO:0000256" key="2">
    <source>
        <dbReference type="SAM" id="SignalP"/>
    </source>
</evidence>
<feature type="signal peptide" evidence="2">
    <location>
        <begin position="1"/>
        <end position="25"/>
    </location>
</feature>
<dbReference type="Proteomes" id="UP001642540">
    <property type="component" value="Unassembled WGS sequence"/>
</dbReference>
<evidence type="ECO:0000313" key="3">
    <source>
        <dbReference type="EMBL" id="CAL8111596.1"/>
    </source>
</evidence>
<gene>
    <name evidence="3" type="ORF">ODALV1_LOCUS15183</name>
</gene>